<evidence type="ECO:0000313" key="2">
    <source>
        <dbReference type="Proteomes" id="UP001152795"/>
    </source>
</evidence>
<keyword evidence="2" id="KW-1185">Reference proteome</keyword>
<dbReference type="Proteomes" id="UP001152795">
    <property type="component" value="Unassembled WGS sequence"/>
</dbReference>
<proteinExistence type="predicted"/>
<dbReference type="EMBL" id="CACRXK020024001">
    <property type="protein sequence ID" value="CAB4038264.1"/>
    <property type="molecule type" value="Genomic_DNA"/>
</dbReference>
<organism evidence="1 2">
    <name type="scientific">Paramuricea clavata</name>
    <name type="common">Red gorgonian</name>
    <name type="synonym">Violescent sea-whip</name>
    <dbReference type="NCBI Taxonomy" id="317549"/>
    <lineage>
        <taxon>Eukaryota</taxon>
        <taxon>Metazoa</taxon>
        <taxon>Cnidaria</taxon>
        <taxon>Anthozoa</taxon>
        <taxon>Octocorallia</taxon>
        <taxon>Malacalcyonacea</taxon>
        <taxon>Plexauridae</taxon>
        <taxon>Paramuricea</taxon>
    </lineage>
</organism>
<sequence length="221" mass="24609">MAYCQELCEELSDLSQSYTIDLNDKESGDPINESLASKGALLSISAKGSLKWAGSVEDLKCLVNDLQISPAKWTLSGGDCKLFDSRDIAIRWYSTRGTLTLKGEKTEEVKSKLVQIIQREKAANMSQDGDKNLHSSLHNLTVLTEPMINEASEINVLKQTMNEFIETMAAKFEVLTSDVHNLKTEKFDLLAAEIDDLKSKDSYAIGDELKSEINRLKLENT</sequence>
<evidence type="ECO:0000313" key="1">
    <source>
        <dbReference type="EMBL" id="CAB4038264.1"/>
    </source>
</evidence>
<accession>A0A7D9JZW5</accession>
<gene>
    <name evidence="1" type="ORF">PACLA_8A029729</name>
</gene>
<protein>
    <submittedName>
        <fullName evidence="1">Uncharacterized protein</fullName>
    </submittedName>
</protein>
<reference evidence="1" key="1">
    <citation type="submission" date="2020-04" db="EMBL/GenBank/DDBJ databases">
        <authorList>
            <person name="Alioto T."/>
            <person name="Alioto T."/>
            <person name="Gomez Garrido J."/>
        </authorList>
    </citation>
    <scope>NUCLEOTIDE SEQUENCE</scope>
    <source>
        <strain evidence="1">A484AB</strain>
    </source>
</reference>
<dbReference type="AlphaFoldDB" id="A0A7D9JZW5"/>
<name>A0A7D9JZW5_PARCT</name>
<comment type="caution">
    <text evidence="1">The sequence shown here is derived from an EMBL/GenBank/DDBJ whole genome shotgun (WGS) entry which is preliminary data.</text>
</comment>